<evidence type="ECO:0000313" key="3">
    <source>
        <dbReference type="Proteomes" id="UP000268094"/>
    </source>
</evidence>
<dbReference type="PANTHER" id="PTHR23308">
    <property type="entry name" value="NUCLEAR INHIBITOR OF PROTEIN PHOSPHATASE-1"/>
    <property type="match status" value="1"/>
</dbReference>
<comment type="caution">
    <text evidence="2">The sequence shown here is derived from an EMBL/GenBank/DDBJ whole genome shotgun (WGS) entry which is preliminary data.</text>
</comment>
<evidence type="ECO:0000259" key="1">
    <source>
        <dbReference type="PROSITE" id="PS50006"/>
    </source>
</evidence>
<dbReference type="Gene3D" id="2.60.200.20">
    <property type="match status" value="1"/>
</dbReference>
<dbReference type="RefSeq" id="WP_120543493.1">
    <property type="nucleotide sequence ID" value="NZ_RAVZ01000219.1"/>
</dbReference>
<evidence type="ECO:0000313" key="2">
    <source>
        <dbReference type="EMBL" id="RKG80875.1"/>
    </source>
</evidence>
<name>A0A3A8ICR9_9BACT</name>
<dbReference type="Proteomes" id="UP000268094">
    <property type="component" value="Unassembled WGS sequence"/>
</dbReference>
<dbReference type="CDD" id="cd00060">
    <property type="entry name" value="FHA"/>
    <property type="match status" value="1"/>
</dbReference>
<dbReference type="OrthoDB" id="5381163at2"/>
<dbReference type="AlphaFoldDB" id="A0A3A8ICR9"/>
<accession>A0A3A8ICR9</accession>
<dbReference type="Pfam" id="PF00498">
    <property type="entry name" value="FHA"/>
    <property type="match status" value="1"/>
</dbReference>
<feature type="domain" description="FHA" evidence="1">
    <location>
        <begin position="85"/>
        <end position="136"/>
    </location>
</feature>
<reference evidence="3" key="1">
    <citation type="submission" date="2018-09" db="EMBL/GenBank/DDBJ databases">
        <authorList>
            <person name="Livingstone P.G."/>
            <person name="Whitworth D.E."/>
        </authorList>
    </citation>
    <scope>NUCLEOTIDE SEQUENCE [LARGE SCALE GENOMIC DNA]</scope>
    <source>
        <strain evidence="3">CA054A</strain>
    </source>
</reference>
<dbReference type="InterPro" id="IPR000253">
    <property type="entry name" value="FHA_dom"/>
</dbReference>
<dbReference type="EMBL" id="RAVZ01000219">
    <property type="protein sequence ID" value="RKG80875.1"/>
    <property type="molecule type" value="Genomic_DNA"/>
</dbReference>
<organism evidence="2 3">
    <name type="scientific">Corallococcus terminator</name>
    <dbReference type="NCBI Taxonomy" id="2316733"/>
    <lineage>
        <taxon>Bacteria</taxon>
        <taxon>Pseudomonadati</taxon>
        <taxon>Myxococcota</taxon>
        <taxon>Myxococcia</taxon>
        <taxon>Myxococcales</taxon>
        <taxon>Cystobacterineae</taxon>
        <taxon>Myxococcaceae</taxon>
        <taxon>Corallococcus</taxon>
    </lineage>
</organism>
<dbReference type="InterPro" id="IPR050923">
    <property type="entry name" value="Cell_Proc_Reg/RNA_Proc"/>
</dbReference>
<dbReference type="SUPFAM" id="SSF49879">
    <property type="entry name" value="SMAD/FHA domain"/>
    <property type="match status" value="1"/>
</dbReference>
<protein>
    <submittedName>
        <fullName evidence="2">FHA domain-containing protein</fullName>
    </submittedName>
</protein>
<proteinExistence type="predicted"/>
<sequence length="178" mass="19390">MPSVQQLRPFAYAPVQAFLEASGPVVLIQQPPEPVFQQVALRLAEARTVGMAHRSRLVDRLLVMLQGFDSLEVHFLAPASDGQELRVGRMEGCALMVHDPSVSKQHAVLRWHEQQGTCSVHDLGSMNGTWLNAAALGEGEVRLLTDGDALSFGDAQFLYLRAETLHSHLRLASPGGGM</sequence>
<dbReference type="PROSITE" id="PS50006">
    <property type="entry name" value="FHA_DOMAIN"/>
    <property type="match status" value="1"/>
</dbReference>
<keyword evidence="3" id="KW-1185">Reference proteome</keyword>
<dbReference type="SMART" id="SM00240">
    <property type="entry name" value="FHA"/>
    <property type="match status" value="1"/>
</dbReference>
<gene>
    <name evidence="2" type="ORF">D7V88_26950</name>
</gene>
<dbReference type="InterPro" id="IPR008984">
    <property type="entry name" value="SMAD_FHA_dom_sf"/>
</dbReference>